<dbReference type="PANTHER" id="PTHR33050:SF7">
    <property type="entry name" value="RIBONUCLEASE H"/>
    <property type="match status" value="1"/>
</dbReference>
<dbReference type="EMBL" id="JAMKFB020000012">
    <property type="protein sequence ID" value="KAL0179746.1"/>
    <property type="molecule type" value="Genomic_DNA"/>
</dbReference>
<evidence type="ECO:0000313" key="1">
    <source>
        <dbReference type="EMBL" id="KAL0179746.1"/>
    </source>
</evidence>
<dbReference type="InterPro" id="IPR052055">
    <property type="entry name" value="Hepadnavirus_pol/RT"/>
</dbReference>
<dbReference type="InterPro" id="IPR043502">
    <property type="entry name" value="DNA/RNA_pol_sf"/>
</dbReference>
<dbReference type="SUPFAM" id="SSF56672">
    <property type="entry name" value="DNA/RNA polymerases"/>
    <property type="match status" value="1"/>
</dbReference>
<comment type="caution">
    <text evidence="1">The sequence shown here is derived from an EMBL/GenBank/DDBJ whole genome shotgun (WGS) entry which is preliminary data.</text>
</comment>
<feature type="non-terminal residue" evidence="1">
    <location>
        <position position="1"/>
    </location>
</feature>
<proteinExistence type="predicted"/>
<keyword evidence="2" id="KW-1185">Reference proteome</keyword>
<accession>A0ABD0Q4J3</accession>
<protein>
    <recommendedName>
        <fullName evidence="3">Reverse transcriptase domain-containing protein</fullName>
    </recommendedName>
</protein>
<evidence type="ECO:0008006" key="3">
    <source>
        <dbReference type="Google" id="ProtNLM"/>
    </source>
</evidence>
<name>A0ABD0Q4J3_CIRMR</name>
<organism evidence="1 2">
    <name type="scientific">Cirrhinus mrigala</name>
    <name type="common">Mrigala</name>
    <dbReference type="NCBI Taxonomy" id="683832"/>
    <lineage>
        <taxon>Eukaryota</taxon>
        <taxon>Metazoa</taxon>
        <taxon>Chordata</taxon>
        <taxon>Craniata</taxon>
        <taxon>Vertebrata</taxon>
        <taxon>Euteleostomi</taxon>
        <taxon>Actinopterygii</taxon>
        <taxon>Neopterygii</taxon>
        <taxon>Teleostei</taxon>
        <taxon>Ostariophysi</taxon>
        <taxon>Cypriniformes</taxon>
        <taxon>Cyprinidae</taxon>
        <taxon>Labeoninae</taxon>
        <taxon>Labeonini</taxon>
        <taxon>Cirrhinus</taxon>
    </lineage>
</organism>
<reference evidence="1 2" key="1">
    <citation type="submission" date="2024-05" db="EMBL/GenBank/DDBJ databases">
        <title>Genome sequencing and assembly of Indian major carp, Cirrhinus mrigala (Hamilton, 1822).</title>
        <authorList>
            <person name="Mohindra V."/>
            <person name="Chowdhury L.M."/>
            <person name="Lal K."/>
            <person name="Jena J.K."/>
        </authorList>
    </citation>
    <scope>NUCLEOTIDE SEQUENCE [LARGE SCALE GENOMIC DNA]</scope>
    <source>
        <strain evidence="1">CM1030</strain>
        <tissue evidence="1">Blood</tissue>
    </source>
</reference>
<sequence>EVGIRILNYLDDWLILAHSDVVLNHLARLGLRVNWEKSKLSPVQSISFLGVELDSVSMSAHLSPERAHTQTRANCPPETVSEAPGTHGILSHGYAAGFDVHETATALASYPSPEMGMALRHVPPWQDISFLRAEVPLEQVSRRIIVTTDASKTGLGRRVQRACSLRGLDRDLLKYAFPPVSLIAQTLCKVREDREQVLLVAPFWPNRTCISSSLAHPSDPPLPSET</sequence>
<dbReference type="PANTHER" id="PTHR33050">
    <property type="entry name" value="REVERSE TRANSCRIPTASE DOMAIN-CONTAINING PROTEIN"/>
    <property type="match status" value="1"/>
</dbReference>
<dbReference type="Proteomes" id="UP001529510">
    <property type="component" value="Unassembled WGS sequence"/>
</dbReference>
<evidence type="ECO:0000313" key="2">
    <source>
        <dbReference type="Proteomes" id="UP001529510"/>
    </source>
</evidence>
<gene>
    <name evidence="1" type="ORF">M9458_025188</name>
</gene>
<feature type="non-terminal residue" evidence="1">
    <location>
        <position position="226"/>
    </location>
</feature>
<dbReference type="AlphaFoldDB" id="A0ABD0Q4J3"/>